<dbReference type="CDD" id="cd17541">
    <property type="entry name" value="REC_CheB-like"/>
    <property type="match status" value="1"/>
</dbReference>
<feature type="domain" description="Response regulatory" evidence="7">
    <location>
        <begin position="17"/>
        <end position="135"/>
    </location>
</feature>
<evidence type="ECO:0000259" key="7">
    <source>
        <dbReference type="PROSITE" id="PS50110"/>
    </source>
</evidence>
<dbReference type="EC" id="3.5.1.44" evidence="4"/>
<dbReference type="InterPro" id="IPR001789">
    <property type="entry name" value="Sig_transdc_resp-reg_receiver"/>
</dbReference>
<sequence>MPSAAFAKVTDSAHPIRVMIVDDSLVVRGIVSRWLQEESDFEVVATHRSAKNALEDLERSLPDVVILDIEMPDMDGVTALPLILDKRPHVAVIIASSLTMRNAELSMRCLALGAMDCLAKPQSTSDLSGGSEAFRHNLVERVRALGTRAAKRLANQAARRGGTFTPVRSELRPATSLRSATPPVAAPPLAKAPIAAPRTTAAAPTEVNISKRMNDPVQIRRMPRIVPKALVIGSSTGGPQALAVVVTAIKKVIPRVPVLITQHMPPSFTTILAEHLGRAAEAPCHEPTDGELIKVGRIYVAPGGFHMKIANSPAGPVIKITDEPPVNFCKPAVDPMFNSALQVYGPNLLAVVLTGMGADGARGALQIADAGGAVVAQNEETSVVWGMPGATAHLGACSAILPLDEIGPQIVRIVTGAQA</sequence>
<feature type="active site" evidence="4 5">
    <location>
        <position position="359"/>
    </location>
</feature>
<reference evidence="10" key="1">
    <citation type="journal article" date="2019" name="Int. J. Syst. Evol. Microbiol.">
        <title>The Global Catalogue of Microorganisms (GCM) 10K type strain sequencing project: providing services to taxonomists for standard genome sequencing and annotation.</title>
        <authorList>
            <consortium name="The Broad Institute Genomics Platform"/>
            <consortium name="The Broad Institute Genome Sequencing Center for Infectious Disease"/>
            <person name="Wu L."/>
            <person name="Ma J."/>
        </authorList>
    </citation>
    <scope>NUCLEOTIDE SEQUENCE [LARGE SCALE GENOMIC DNA]</scope>
    <source>
        <strain evidence="10">CGMCC 1.16444</strain>
    </source>
</reference>
<feature type="domain" description="CheB-type methylesterase" evidence="8">
    <location>
        <begin position="223"/>
        <end position="417"/>
    </location>
</feature>
<protein>
    <recommendedName>
        <fullName evidence="4">Protein-glutamate methylesterase/protein-glutamine glutaminase</fullName>
        <ecNumber evidence="4">3.1.1.61</ecNumber>
        <ecNumber evidence="4">3.5.1.44</ecNumber>
    </recommendedName>
</protein>
<organism evidence="9 10">
    <name type="scientific">Flaviflagellibacter deserti</name>
    <dbReference type="NCBI Taxonomy" id="2267266"/>
    <lineage>
        <taxon>Bacteria</taxon>
        <taxon>Pseudomonadati</taxon>
        <taxon>Pseudomonadota</taxon>
        <taxon>Alphaproteobacteria</taxon>
        <taxon>Hyphomicrobiales</taxon>
        <taxon>Flaviflagellibacter</taxon>
    </lineage>
</organism>
<evidence type="ECO:0000256" key="1">
    <source>
        <dbReference type="ARBA" id="ARBA00022500"/>
    </source>
</evidence>
<keyword evidence="10" id="KW-1185">Reference proteome</keyword>
<comment type="domain">
    <text evidence="4">Contains a C-terminal catalytic domain, and an N-terminal region which modulates catalytic activity.</text>
</comment>
<gene>
    <name evidence="4" type="primary">cheB</name>
    <name evidence="9" type="ORF">ACFPFW_00460</name>
</gene>
<dbReference type="SUPFAM" id="SSF52172">
    <property type="entry name" value="CheY-like"/>
    <property type="match status" value="1"/>
</dbReference>
<feature type="active site" evidence="4 5">
    <location>
        <position position="235"/>
    </location>
</feature>
<keyword evidence="4 6" id="KW-0597">Phosphoprotein</keyword>
<comment type="subcellular location">
    <subcellularLocation>
        <location evidence="4">Cytoplasm</location>
    </subcellularLocation>
</comment>
<comment type="similarity">
    <text evidence="4">Belongs to the CheB family.</text>
</comment>
<dbReference type="InterPro" id="IPR008248">
    <property type="entry name" value="CheB-like"/>
</dbReference>
<evidence type="ECO:0000313" key="9">
    <source>
        <dbReference type="EMBL" id="MFC5066482.1"/>
    </source>
</evidence>
<dbReference type="Gene3D" id="3.40.50.2300">
    <property type="match status" value="1"/>
</dbReference>
<dbReference type="SMART" id="SM00448">
    <property type="entry name" value="REC"/>
    <property type="match status" value="1"/>
</dbReference>
<comment type="PTM">
    <text evidence="4">Phosphorylated by CheA. Phosphorylation of the N-terminal regulatory domain activates the methylesterase activity.</text>
</comment>
<dbReference type="NCBIfam" id="NF001965">
    <property type="entry name" value="PRK00742.1"/>
    <property type="match status" value="1"/>
</dbReference>
<dbReference type="PANTHER" id="PTHR42872">
    <property type="entry name" value="PROTEIN-GLUTAMATE METHYLESTERASE/PROTEIN-GLUTAMINE GLUTAMINASE"/>
    <property type="match status" value="1"/>
</dbReference>
<dbReference type="SUPFAM" id="SSF52738">
    <property type="entry name" value="Methylesterase CheB, C-terminal domain"/>
    <property type="match status" value="1"/>
</dbReference>
<dbReference type="PROSITE" id="PS50110">
    <property type="entry name" value="RESPONSE_REGULATORY"/>
    <property type="match status" value="1"/>
</dbReference>
<dbReference type="EC" id="3.1.1.61" evidence="4"/>
<evidence type="ECO:0000256" key="4">
    <source>
        <dbReference type="HAMAP-Rule" id="MF_00099"/>
    </source>
</evidence>
<dbReference type="EMBL" id="JBHSJF010000001">
    <property type="protein sequence ID" value="MFC5066482.1"/>
    <property type="molecule type" value="Genomic_DNA"/>
</dbReference>
<feature type="active site" evidence="4 5">
    <location>
        <position position="263"/>
    </location>
</feature>
<evidence type="ECO:0000256" key="3">
    <source>
        <dbReference type="ARBA" id="ARBA00048267"/>
    </source>
</evidence>
<dbReference type="Pfam" id="PF00072">
    <property type="entry name" value="Response_reg"/>
    <property type="match status" value="1"/>
</dbReference>
<dbReference type="RefSeq" id="WP_379768950.1">
    <property type="nucleotide sequence ID" value="NZ_JBHSJF010000001.1"/>
</dbReference>
<dbReference type="InterPro" id="IPR011006">
    <property type="entry name" value="CheY-like_superfamily"/>
</dbReference>
<name>A0ABV9YXD1_9HYPH</name>
<keyword evidence="2 4" id="KW-0378">Hydrolase</keyword>
<keyword evidence="4" id="KW-0963">Cytoplasm</keyword>
<dbReference type="PROSITE" id="PS50122">
    <property type="entry name" value="CHEB"/>
    <property type="match status" value="1"/>
</dbReference>
<dbReference type="InterPro" id="IPR035909">
    <property type="entry name" value="CheB_C"/>
</dbReference>
<dbReference type="Gene3D" id="3.40.50.180">
    <property type="entry name" value="Methylesterase CheB, C-terminal domain"/>
    <property type="match status" value="1"/>
</dbReference>
<evidence type="ECO:0000256" key="2">
    <source>
        <dbReference type="ARBA" id="ARBA00022801"/>
    </source>
</evidence>
<dbReference type="Pfam" id="PF01339">
    <property type="entry name" value="CheB_methylest"/>
    <property type="match status" value="1"/>
</dbReference>
<evidence type="ECO:0000259" key="8">
    <source>
        <dbReference type="PROSITE" id="PS50122"/>
    </source>
</evidence>
<keyword evidence="1 4" id="KW-0145">Chemotaxis</keyword>
<evidence type="ECO:0000256" key="6">
    <source>
        <dbReference type="PROSITE-ProRule" id="PRU00169"/>
    </source>
</evidence>
<dbReference type="GO" id="GO:0008984">
    <property type="term" value="F:protein-glutamate methylesterase activity"/>
    <property type="evidence" value="ECO:0007669"/>
    <property type="project" value="UniProtKB-EC"/>
</dbReference>
<dbReference type="Proteomes" id="UP001595796">
    <property type="component" value="Unassembled WGS sequence"/>
</dbReference>
<evidence type="ECO:0000313" key="10">
    <source>
        <dbReference type="Proteomes" id="UP001595796"/>
    </source>
</evidence>
<accession>A0ABV9YXD1</accession>
<dbReference type="CDD" id="cd16432">
    <property type="entry name" value="CheB_Rec"/>
    <property type="match status" value="1"/>
</dbReference>
<feature type="modified residue" description="4-aspartylphosphate" evidence="4 6">
    <location>
        <position position="68"/>
    </location>
</feature>
<evidence type="ECO:0000256" key="5">
    <source>
        <dbReference type="PROSITE-ProRule" id="PRU00050"/>
    </source>
</evidence>
<dbReference type="InterPro" id="IPR000673">
    <property type="entry name" value="Sig_transdc_resp-reg_Me-estase"/>
</dbReference>
<comment type="catalytic activity">
    <reaction evidence="3 4">
        <text>[protein]-L-glutamate 5-O-methyl ester + H2O = L-glutamyl-[protein] + methanol + H(+)</text>
        <dbReference type="Rhea" id="RHEA:23236"/>
        <dbReference type="Rhea" id="RHEA-COMP:10208"/>
        <dbReference type="Rhea" id="RHEA-COMP:10311"/>
        <dbReference type="ChEBI" id="CHEBI:15377"/>
        <dbReference type="ChEBI" id="CHEBI:15378"/>
        <dbReference type="ChEBI" id="CHEBI:17790"/>
        <dbReference type="ChEBI" id="CHEBI:29973"/>
        <dbReference type="ChEBI" id="CHEBI:82795"/>
        <dbReference type="EC" id="3.1.1.61"/>
    </reaction>
</comment>
<comment type="catalytic activity">
    <reaction evidence="4">
        <text>L-glutaminyl-[protein] + H2O = L-glutamyl-[protein] + NH4(+)</text>
        <dbReference type="Rhea" id="RHEA:16441"/>
        <dbReference type="Rhea" id="RHEA-COMP:10207"/>
        <dbReference type="Rhea" id="RHEA-COMP:10208"/>
        <dbReference type="ChEBI" id="CHEBI:15377"/>
        <dbReference type="ChEBI" id="CHEBI:28938"/>
        <dbReference type="ChEBI" id="CHEBI:29973"/>
        <dbReference type="ChEBI" id="CHEBI:30011"/>
        <dbReference type="EC" id="3.5.1.44"/>
    </reaction>
</comment>
<dbReference type="HAMAP" id="MF_00099">
    <property type="entry name" value="CheB_chemtxs"/>
    <property type="match status" value="1"/>
</dbReference>
<dbReference type="PANTHER" id="PTHR42872:SF3">
    <property type="entry name" value="PROTEIN-GLUTAMATE METHYLESTERASE_PROTEIN-GLUTAMINE GLUTAMINASE 1"/>
    <property type="match status" value="1"/>
</dbReference>
<comment type="function">
    <text evidence="4">Involved in chemotaxis. Part of a chemotaxis signal transduction system that modulates chemotaxis in response to various stimuli. Catalyzes the demethylation of specific methylglutamate residues introduced into the chemoreceptors (methyl-accepting chemotaxis proteins or MCP) by CheR. Also mediates the irreversible deamidation of specific glutamine residues to glutamic acid.</text>
</comment>
<comment type="caution">
    <text evidence="9">The sequence shown here is derived from an EMBL/GenBank/DDBJ whole genome shotgun (WGS) entry which is preliminary data.</text>
</comment>
<proteinExistence type="inferred from homology"/>